<dbReference type="VEuPathDB" id="TriTrypDB:TEOVI_000663000"/>
<dbReference type="RefSeq" id="XP_067079605.1">
    <property type="nucleotide sequence ID" value="XM_067223504.1"/>
</dbReference>
<reference evidence="1" key="1">
    <citation type="submission" date="2016-09" db="EMBL/GenBank/DDBJ databases">
        <authorList>
            <person name="Hebert L."/>
            <person name="Moumen B."/>
        </authorList>
    </citation>
    <scope>NUCLEOTIDE SEQUENCE [LARGE SCALE GENOMIC DNA]</scope>
    <source>
        <strain evidence="1">OVI</strain>
    </source>
</reference>
<dbReference type="GeneID" id="92380564"/>
<protein>
    <recommendedName>
        <fullName evidence="3">PLAC8 family</fullName>
    </recommendedName>
</protein>
<evidence type="ECO:0000313" key="2">
    <source>
        <dbReference type="Proteomes" id="UP000195570"/>
    </source>
</evidence>
<evidence type="ECO:0008006" key="3">
    <source>
        <dbReference type="Google" id="ProtNLM"/>
    </source>
</evidence>
<dbReference type="EMBL" id="CZPT02000985">
    <property type="protein sequence ID" value="SCU68447.1"/>
    <property type="molecule type" value="Genomic_DNA"/>
</dbReference>
<dbReference type="AlphaFoldDB" id="A0A1G4I9C5"/>
<evidence type="ECO:0000313" key="1">
    <source>
        <dbReference type="EMBL" id="SCU68447.1"/>
    </source>
</evidence>
<organism evidence="1 2">
    <name type="scientific">Trypanosoma equiperdum</name>
    <dbReference type="NCBI Taxonomy" id="5694"/>
    <lineage>
        <taxon>Eukaryota</taxon>
        <taxon>Discoba</taxon>
        <taxon>Euglenozoa</taxon>
        <taxon>Kinetoplastea</taxon>
        <taxon>Metakinetoplastina</taxon>
        <taxon>Trypanosomatida</taxon>
        <taxon>Trypanosomatidae</taxon>
        <taxon>Trypanosoma</taxon>
    </lineage>
</organism>
<dbReference type="Proteomes" id="UP000195570">
    <property type="component" value="Unassembled WGS sequence"/>
</dbReference>
<keyword evidence="2" id="KW-1185">Reference proteome</keyword>
<proteinExistence type="predicted"/>
<accession>A0A1G4I9C5</accession>
<gene>
    <name evidence="1" type="ORF">TEOVI_000663000</name>
</gene>
<comment type="caution">
    <text evidence="1">The sequence shown here is derived from an EMBL/GenBank/DDBJ whole genome shotgun (WGS) entry which is preliminary data.</text>
</comment>
<sequence length="156" mass="17442">MSLCAEINRTGFLGIIGFDQCGWNGTAGFVWEFWRLAPCCGAPDFANALLCIFNCLFCSPCILCKTYASSLGDVCSVWPHCLMVLLCPCARWFTRYNLRKRTGTSGNIIGDFFCVFCCCAPCACCQEFRSINIGSWRIVPDASRMQFFTPGCRLLR</sequence>
<name>A0A1G4I9C5_TRYEQ</name>